<organism evidence="1 2">
    <name type="scientific">Tribonema minus</name>
    <dbReference type="NCBI Taxonomy" id="303371"/>
    <lineage>
        <taxon>Eukaryota</taxon>
        <taxon>Sar</taxon>
        <taxon>Stramenopiles</taxon>
        <taxon>Ochrophyta</taxon>
        <taxon>PX clade</taxon>
        <taxon>Xanthophyceae</taxon>
        <taxon>Tribonematales</taxon>
        <taxon>Tribonemataceae</taxon>
        <taxon>Tribonema</taxon>
    </lineage>
</organism>
<gene>
    <name evidence="1" type="ORF">JKP88DRAFT_330017</name>
</gene>
<evidence type="ECO:0000313" key="2">
    <source>
        <dbReference type="Proteomes" id="UP000664859"/>
    </source>
</evidence>
<comment type="caution">
    <text evidence="1">The sequence shown here is derived from an EMBL/GenBank/DDBJ whole genome shotgun (WGS) entry which is preliminary data.</text>
</comment>
<proteinExistence type="predicted"/>
<protein>
    <submittedName>
        <fullName evidence="1">Uncharacterized protein</fullName>
    </submittedName>
</protein>
<dbReference type="EMBL" id="JAFCMP010000516">
    <property type="protein sequence ID" value="KAG5178265.1"/>
    <property type="molecule type" value="Genomic_DNA"/>
</dbReference>
<accession>A0A835YRE2</accession>
<dbReference type="AlphaFoldDB" id="A0A835YRE2"/>
<reference evidence="1" key="1">
    <citation type="submission" date="2021-02" db="EMBL/GenBank/DDBJ databases">
        <title>First Annotated Genome of the Yellow-green Alga Tribonema minus.</title>
        <authorList>
            <person name="Mahan K.M."/>
        </authorList>
    </citation>
    <scope>NUCLEOTIDE SEQUENCE</scope>
    <source>
        <strain evidence="1">UTEX B ZZ1240</strain>
    </source>
</reference>
<evidence type="ECO:0000313" key="1">
    <source>
        <dbReference type="EMBL" id="KAG5178265.1"/>
    </source>
</evidence>
<name>A0A835YRE2_9STRA</name>
<keyword evidence="2" id="KW-1185">Reference proteome</keyword>
<sequence length="369" mass="41114">MTDASCDDAHVRRLLMMVATGLNRLREQHPWLDGLPRVWQMLGRGYWLTVASVSRGIRAAYTKELLDGALTTLLNNSSRTMVQAGRAELSCDMIGDAIDAGLDVDGHVLIGAAERGCEAALNQWHLSLSQWPAWHTQLSYVLPVMVLRAIGVKERPEALEVLRWVFNTAISKRAEVQLPQVLLTLLAFKCARYGHFDTFCWLYTEGRRLAQQDITVTVSEADLKAFKDEVLAPFRAARTDELSFIKVLRTDGTARTLCTLMDSAIWFGQEEFVAALSRIQWLQNEMGADWPHDGAAHIVRKGKDVDARGVVRMVSDLACPWGPWTSAECALLRTRPQHRSAVPPQSAQHWMQQLHALGCPCGCSPADDA</sequence>
<dbReference type="Proteomes" id="UP000664859">
    <property type="component" value="Unassembled WGS sequence"/>
</dbReference>